<feature type="compositionally biased region" description="Basic residues" evidence="6">
    <location>
        <begin position="378"/>
        <end position="390"/>
    </location>
</feature>
<evidence type="ECO:0000256" key="1">
    <source>
        <dbReference type="ARBA" id="ARBA00004141"/>
    </source>
</evidence>
<sequence length="427" mass="47145">AQQLPQQQQQQQQQQWDVEVVKGKVSSRCFWNACKALSFGLLLMFIGTTMAILGYYADQLSMGQEMRGNTTVRIKHEARGFHLNNLSYAGPIVMGVGGFIVVAACVMTFEARDSAAKVVPTPRTRQLSNYPGRSKSARLPGQASVRSGESRYSGVGCQMRWEGRMSSPAPSEHHSRRALTAAFVQFSRELGTKGPQGLLGKSPSAPDLAEPALLAVSPQRSSRSSLHPGTSGQCALLSPHTLLQRQALSVDNPEYSPYFSPLSVGRGDSMEVGASAAARGSQASMALDLHLECPVTLRVRDRTRRSDTARRHVFVRQRPVETDDVEPHSWSPNRYHSREDDHQMSLSTPHSRRESMAKTPSRGSTEERPRANTGESIKRRRSRDMRRKSCSRSASDRSDRGQGSPSPIEELPKKPDDLEIVVIEPDN</sequence>
<dbReference type="EMBL" id="GBBI01004018">
    <property type="protein sequence ID" value="JAC14694.1"/>
    <property type="molecule type" value="mRNA"/>
</dbReference>
<reference evidence="8" key="1">
    <citation type="journal article" date="2014" name="PLoS Negl. Trop. Dis.">
        <title>An updated insight into the Sialotranscriptome of Triatoma infestans: developmental stage and geographic variations.</title>
        <authorList>
            <person name="Schwarz A."/>
            <person name="Medrano-Mercado N."/>
            <person name="Schaub G.A."/>
            <person name="Struchiner C.J."/>
            <person name="Bargues M.D."/>
            <person name="Levy M.Z."/>
            <person name="Ribeiro J.M."/>
        </authorList>
    </citation>
    <scope>NUCLEOTIDE SEQUENCE</scope>
    <source>
        <strain evidence="8">Chile</strain>
        <tissue evidence="8">Salivary glands</tissue>
    </source>
</reference>
<feature type="transmembrane region" description="Helical" evidence="7">
    <location>
        <begin position="88"/>
        <end position="109"/>
    </location>
</feature>
<dbReference type="Pfam" id="PF10177">
    <property type="entry name" value="DUF2371"/>
    <property type="match status" value="1"/>
</dbReference>
<evidence type="ECO:0000256" key="6">
    <source>
        <dbReference type="SAM" id="MobiDB-lite"/>
    </source>
</evidence>
<dbReference type="InterPro" id="IPR018787">
    <property type="entry name" value="DUF2371_TMEM200"/>
</dbReference>
<feature type="region of interest" description="Disordered" evidence="6">
    <location>
        <begin position="124"/>
        <end position="149"/>
    </location>
</feature>
<accession>A0A023F123</accession>
<feature type="non-terminal residue" evidence="8">
    <location>
        <position position="1"/>
    </location>
</feature>
<evidence type="ECO:0000256" key="2">
    <source>
        <dbReference type="ARBA" id="ARBA00005308"/>
    </source>
</evidence>
<name>A0A023F123_TRIIF</name>
<evidence type="ECO:0000256" key="3">
    <source>
        <dbReference type="ARBA" id="ARBA00022692"/>
    </source>
</evidence>
<organism evidence="8">
    <name type="scientific">Triatoma infestans</name>
    <name type="common">Assassin bug</name>
    <dbReference type="NCBI Taxonomy" id="30076"/>
    <lineage>
        <taxon>Eukaryota</taxon>
        <taxon>Metazoa</taxon>
        <taxon>Ecdysozoa</taxon>
        <taxon>Arthropoda</taxon>
        <taxon>Hexapoda</taxon>
        <taxon>Insecta</taxon>
        <taxon>Pterygota</taxon>
        <taxon>Neoptera</taxon>
        <taxon>Paraneoptera</taxon>
        <taxon>Hemiptera</taxon>
        <taxon>Heteroptera</taxon>
        <taxon>Panheteroptera</taxon>
        <taxon>Cimicomorpha</taxon>
        <taxon>Reduviidae</taxon>
        <taxon>Triatominae</taxon>
        <taxon>Triatoma</taxon>
    </lineage>
</organism>
<comment type="subcellular location">
    <subcellularLocation>
        <location evidence="1">Membrane</location>
        <topology evidence="1">Multi-pass membrane protein</topology>
    </subcellularLocation>
</comment>
<dbReference type="GO" id="GO:0016020">
    <property type="term" value="C:membrane"/>
    <property type="evidence" value="ECO:0007669"/>
    <property type="project" value="UniProtKB-SubCell"/>
</dbReference>
<evidence type="ECO:0000256" key="5">
    <source>
        <dbReference type="ARBA" id="ARBA00023136"/>
    </source>
</evidence>
<keyword evidence="3 7" id="KW-0812">Transmembrane</keyword>
<keyword evidence="5 7" id="KW-0472">Membrane</keyword>
<feature type="region of interest" description="Disordered" evidence="6">
    <location>
        <begin position="320"/>
        <end position="427"/>
    </location>
</feature>
<evidence type="ECO:0000313" key="8">
    <source>
        <dbReference type="EMBL" id="JAC14694.1"/>
    </source>
</evidence>
<dbReference type="AlphaFoldDB" id="A0A023F123"/>
<keyword evidence="4 7" id="KW-1133">Transmembrane helix</keyword>
<feature type="transmembrane region" description="Helical" evidence="7">
    <location>
        <begin position="36"/>
        <end position="57"/>
    </location>
</feature>
<proteinExistence type="evidence at transcript level"/>
<evidence type="ECO:0000256" key="7">
    <source>
        <dbReference type="SAM" id="Phobius"/>
    </source>
</evidence>
<dbReference type="PANTHER" id="PTHR31815">
    <property type="entry name" value="AGAP005329-PA"/>
    <property type="match status" value="1"/>
</dbReference>
<evidence type="ECO:0000256" key="4">
    <source>
        <dbReference type="ARBA" id="ARBA00022989"/>
    </source>
</evidence>
<dbReference type="PANTHER" id="PTHR31815:SF1">
    <property type="entry name" value="TRANSMEMBRANE PROTEIN 200C"/>
    <property type="match status" value="1"/>
</dbReference>
<comment type="similarity">
    <text evidence="2">Belongs to the TMEM200 family.</text>
</comment>
<protein>
    <submittedName>
        <fullName evidence="8">Uncharacterized protein</fullName>
    </submittedName>
</protein>